<comment type="caution">
    <text evidence="2">The sequence shown here is derived from an EMBL/GenBank/DDBJ whole genome shotgun (WGS) entry which is preliminary data.</text>
</comment>
<feature type="chain" id="PRO_5026842794" description="Group 4 capsule polysaccharide lipoprotein GfcB/YjbF" evidence="1">
    <location>
        <begin position="29"/>
        <end position="245"/>
    </location>
</feature>
<dbReference type="EMBL" id="WIND01000011">
    <property type="protein sequence ID" value="MSU90700.1"/>
    <property type="molecule type" value="Genomic_DNA"/>
</dbReference>
<sequence length="245" mass="25628">MERVLAVRPMLLAAALAAALSGCGSQQAESGRIVKQALAGFFPGGGGAETAPSPAQQATVAAAPAGLTRAQVDASGVAMIRARLASETARSVLTGASENDGYVSYVSRFGQMLTLRGSLVTASRGLGYDLLSLSPGADDPLVRPRPVGAWPARVTRTYRFPGRGPGGRALSVQCTYVPGQTRRIEIVEVVHTGIQVEERCAGGGVAFSNYHLADARSGFVWRSLQWLGPEQGFIDLEVLEPFTGD</sequence>
<evidence type="ECO:0000313" key="2">
    <source>
        <dbReference type="EMBL" id="MSU90700.1"/>
    </source>
</evidence>
<keyword evidence="3" id="KW-1185">Reference proteome</keyword>
<protein>
    <recommendedName>
        <fullName evidence="4">Group 4 capsule polysaccharide lipoprotein GfcB/YjbF</fullName>
    </recommendedName>
</protein>
<dbReference type="InterPro" id="IPR021308">
    <property type="entry name" value="GfcB"/>
</dbReference>
<dbReference type="InterPro" id="IPR023373">
    <property type="entry name" value="YmcC_sf"/>
</dbReference>
<dbReference type="Pfam" id="PF11102">
    <property type="entry name" value="YjbF"/>
    <property type="match status" value="1"/>
</dbReference>
<name>A0A6L5Z3N8_9RHOB</name>
<dbReference type="SUPFAM" id="SSF159270">
    <property type="entry name" value="YmcC-like"/>
    <property type="match status" value="1"/>
</dbReference>
<evidence type="ECO:0000313" key="3">
    <source>
        <dbReference type="Proteomes" id="UP000474957"/>
    </source>
</evidence>
<feature type="signal peptide" evidence="1">
    <location>
        <begin position="1"/>
        <end position="28"/>
    </location>
</feature>
<dbReference type="Proteomes" id="UP000474957">
    <property type="component" value="Unassembled WGS sequence"/>
</dbReference>
<evidence type="ECO:0008006" key="4">
    <source>
        <dbReference type="Google" id="ProtNLM"/>
    </source>
</evidence>
<dbReference type="AlphaFoldDB" id="A0A6L5Z3N8"/>
<accession>A0A6L5Z3N8</accession>
<gene>
    <name evidence="2" type="ORF">GE300_13930</name>
</gene>
<evidence type="ECO:0000256" key="1">
    <source>
        <dbReference type="SAM" id="SignalP"/>
    </source>
</evidence>
<keyword evidence="1" id="KW-0732">Signal</keyword>
<organism evidence="2 3">
    <name type="scientific">Halovulum marinum</name>
    <dbReference type="NCBI Taxonomy" id="2662447"/>
    <lineage>
        <taxon>Bacteria</taxon>
        <taxon>Pseudomonadati</taxon>
        <taxon>Pseudomonadota</taxon>
        <taxon>Alphaproteobacteria</taxon>
        <taxon>Rhodobacterales</taxon>
        <taxon>Paracoccaceae</taxon>
        <taxon>Halovulum</taxon>
    </lineage>
</organism>
<reference evidence="2 3" key="1">
    <citation type="submission" date="2019-10" db="EMBL/GenBank/DDBJ databases">
        <title>Cognatihalovulum marinum gen. nov. sp. nov., a new member of the family Rhodobacteraceae isolated from deep seawater of the Northwest Indian Ocean.</title>
        <authorList>
            <person name="Ruan C."/>
            <person name="Wang J."/>
            <person name="Zheng X."/>
            <person name="Song L."/>
            <person name="Zhu Y."/>
            <person name="Huang Y."/>
            <person name="Lu Z."/>
            <person name="Du W."/>
            <person name="Huang L."/>
            <person name="Dai X."/>
        </authorList>
    </citation>
    <scope>NUCLEOTIDE SEQUENCE [LARGE SCALE GENOMIC DNA]</scope>
    <source>
        <strain evidence="2 3">2CG4</strain>
    </source>
</reference>
<proteinExistence type="predicted"/>
<dbReference type="PROSITE" id="PS51257">
    <property type="entry name" value="PROKAR_LIPOPROTEIN"/>
    <property type="match status" value="1"/>
</dbReference>
<dbReference type="Gene3D" id="2.40.360.10">
    <property type="entry name" value="YmcC-like"/>
    <property type="match status" value="1"/>
</dbReference>